<dbReference type="AlphaFoldDB" id="A0A0B8QDN8"/>
<organism evidence="1 2">
    <name type="scientific">Vibrio ishigakensis</name>
    <dbReference type="NCBI Taxonomy" id="1481914"/>
    <lineage>
        <taxon>Bacteria</taxon>
        <taxon>Pseudomonadati</taxon>
        <taxon>Pseudomonadota</taxon>
        <taxon>Gammaproteobacteria</taxon>
        <taxon>Vibrionales</taxon>
        <taxon>Vibrionaceae</taxon>
        <taxon>Vibrio</taxon>
    </lineage>
</organism>
<evidence type="ECO:0000313" key="2">
    <source>
        <dbReference type="Proteomes" id="UP000031666"/>
    </source>
</evidence>
<evidence type="ECO:0000313" key="1">
    <source>
        <dbReference type="EMBL" id="GAM75067.1"/>
    </source>
</evidence>
<reference evidence="1 2" key="2">
    <citation type="submission" date="2015-01" db="EMBL/GenBank/DDBJ databases">
        <authorList>
            <consortium name="NBRP consortium"/>
            <person name="Sawabe T."/>
            <person name="Meirelles P."/>
            <person name="Feng G."/>
            <person name="Sayaka M."/>
            <person name="Hattori M."/>
            <person name="Ohkuma M."/>
        </authorList>
    </citation>
    <scope>NUCLEOTIDE SEQUENCE [LARGE SCALE GENOMIC DNA]</scope>
    <source>
        <strain evidence="2">JCM 19241</strain>
    </source>
</reference>
<name>A0A0B8QDN8_9VIBR</name>
<accession>A0A0B8QDN8</accession>
<protein>
    <submittedName>
        <fullName evidence="1">Uncharacterized protein</fullName>
    </submittedName>
</protein>
<gene>
    <name evidence="1" type="ORF">JCM19241_1410</name>
</gene>
<comment type="caution">
    <text evidence="1">The sequence shown here is derived from an EMBL/GenBank/DDBJ whole genome shotgun (WGS) entry which is preliminary data.</text>
</comment>
<reference evidence="1 2" key="1">
    <citation type="submission" date="2015-01" db="EMBL/GenBank/DDBJ databases">
        <title>Vibrio sp. C94 JCM 19241 whole genome shotgun sequence.</title>
        <authorList>
            <person name="Sawabe T."/>
            <person name="Meirelles P."/>
            <person name="Feng G."/>
            <person name="Sayaka M."/>
            <person name="Hattori M."/>
            <person name="Ohkuma M."/>
        </authorList>
    </citation>
    <scope>NUCLEOTIDE SEQUENCE [LARGE SCALE GENOMIC DNA]</scope>
    <source>
        <strain evidence="2">JCM 19241</strain>
    </source>
</reference>
<proteinExistence type="predicted"/>
<sequence length="232" mass="26556">MSESSSLYVVVLTDKAGIEFVRFGTTLNFELRKEQHLRGLKTGYFYSNGQKQDYRFFHDTRLLGRISRREKNALLAKTAIRNRLVRKARNGELRISVKELYVGSAETVALIERVLIHAFTYTSRILNHYKDRGGEVAGVEYRYPSNYLVKSEVRETVLKLLKNFDSSVEVDNRALEMVDSWYIKGDTQASCSKEVRKKLATENARKTRTANLFGLLKTAVAAEKAEARFPTS</sequence>
<dbReference type="EMBL" id="BBSC01000003">
    <property type="protein sequence ID" value="GAM75067.1"/>
    <property type="molecule type" value="Genomic_DNA"/>
</dbReference>
<dbReference type="Proteomes" id="UP000031666">
    <property type="component" value="Unassembled WGS sequence"/>
</dbReference>
<dbReference type="STRING" id="1481914.JCM19241_1410"/>